<feature type="compositionally biased region" description="Polar residues" evidence="1">
    <location>
        <begin position="144"/>
        <end position="174"/>
    </location>
</feature>
<reference evidence="3" key="1">
    <citation type="submission" date="2019-12" db="UniProtKB">
        <authorList>
            <consortium name="WormBaseParasite"/>
        </authorList>
    </citation>
    <scope>IDENTIFICATION</scope>
</reference>
<feature type="region of interest" description="Disordered" evidence="1">
    <location>
        <begin position="757"/>
        <end position="800"/>
    </location>
</feature>
<protein>
    <submittedName>
        <fullName evidence="3">B-cell lymphoma 9 beta-catenin binding domain-containing protein</fullName>
    </submittedName>
</protein>
<proteinExistence type="predicted"/>
<feature type="compositionally biased region" description="Basic and acidic residues" evidence="1">
    <location>
        <begin position="263"/>
        <end position="272"/>
    </location>
</feature>
<evidence type="ECO:0000313" key="2">
    <source>
        <dbReference type="Proteomes" id="UP000046395"/>
    </source>
</evidence>
<keyword evidence="2" id="KW-1185">Reference proteome</keyword>
<organism evidence="2 3">
    <name type="scientific">Trichuris muris</name>
    <name type="common">Mouse whipworm</name>
    <dbReference type="NCBI Taxonomy" id="70415"/>
    <lineage>
        <taxon>Eukaryota</taxon>
        <taxon>Metazoa</taxon>
        <taxon>Ecdysozoa</taxon>
        <taxon>Nematoda</taxon>
        <taxon>Enoplea</taxon>
        <taxon>Dorylaimia</taxon>
        <taxon>Trichinellida</taxon>
        <taxon>Trichuridae</taxon>
        <taxon>Trichuris</taxon>
    </lineage>
</organism>
<name>A0A5S6QUC0_TRIMR</name>
<accession>A0A5S6QUC0</accession>
<feature type="region of interest" description="Disordered" evidence="1">
    <location>
        <begin position="425"/>
        <end position="475"/>
    </location>
</feature>
<feature type="compositionally biased region" description="Pro residues" evidence="1">
    <location>
        <begin position="457"/>
        <end position="475"/>
    </location>
</feature>
<dbReference type="WBParaSite" id="TMUE_3000010825.1">
    <property type="protein sequence ID" value="TMUE_3000010825.1"/>
    <property type="gene ID" value="WBGene00286524"/>
</dbReference>
<feature type="region of interest" description="Disordered" evidence="1">
    <location>
        <begin position="252"/>
        <end position="279"/>
    </location>
</feature>
<feature type="region of interest" description="Disordered" evidence="1">
    <location>
        <begin position="139"/>
        <end position="211"/>
    </location>
</feature>
<dbReference type="Proteomes" id="UP000046395">
    <property type="component" value="Unassembled WGS sequence"/>
</dbReference>
<evidence type="ECO:0000313" key="3">
    <source>
        <dbReference type="WBParaSite" id="TMUE_3000010825.1"/>
    </source>
</evidence>
<dbReference type="AlphaFoldDB" id="A0A5S6QUC0"/>
<evidence type="ECO:0000256" key="1">
    <source>
        <dbReference type="SAM" id="MobiDB-lite"/>
    </source>
</evidence>
<feature type="compositionally biased region" description="Low complexity" evidence="1">
    <location>
        <begin position="759"/>
        <end position="780"/>
    </location>
</feature>
<feature type="region of interest" description="Disordered" evidence="1">
    <location>
        <begin position="689"/>
        <end position="718"/>
    </location>
</feature>
<sequence>MRESCYSFVKTCDVSCELTQLFWLAIAFKLVCTLLENLNSIVSLGFSPKFRHISLLAQQDAAQLRVPIEPSMAQNYASQGCSVLYVFSTQLANRAAQAVSCHQFNNIIEFHRSQEETRQLLMLSPASANAFKPMAPNAKKKYRSSASELTTANVADSSGQSSEVGSHPVTSGSDGSVPVMADPNGLPSEGVVKNEERQQLSSVKPDGDVSISSMRPNADDPGFVGASPLVIPKIGDNPLEKMAKLTEETLPFEPPMKQTKLGSPRDRSKFTDDQLTPAQRQHRQEALQRIEDLKNFLGMSSQQQQTVLAMNAAAAAAGHPPVMIPPFVMNDGKAMNVSAENVSGAPLGGPVLSARTEQQQVDAQLQWQQLVAEHEAKKQMHQGVPNLPVMATSVCNNLPPSAAPTDAAFLRPGTRMVVQGKPALMVPPVAPPRAPQPVRGSRGPTGPPPHDGGYVEGPPPPPPNYNPPMGQPQPFPCGYDINMQQAMHFAMSSRPPGPRLMSNVGFAASADTATAMVMMAGDRPQFPSGPEIGPCDAVPYGPVATDEGYMECPYPRSSGYTPYQQAEMSDFSSSAGGMNKVSGGQMPQAAAGKGGSYVAQGFDFELQGGPNQGPSMPMVNNTFVNATMSIQQVNIQNVSPYPGGVISMQSRPGQACAPTSVNQNGFMSPRFFAPVQRSGALPTSYAVPPGGAGKQQGPPVRPLFVSSDGGGGPPNVRPSGCYPMDAVPAGYFADFAEPLTNLDSKVPSQKLQYFPDPMQQRQQQQQQQQQQQHQQQAHQQGLSFQAPIPDPTDMQFAMGPSGQAVPYLSVGMQNYGGPSAPSGPPPPPQAMVNMGPRMNGGVVMATPGGGGRMPSPYVTPGVVPNNGAMRESAYQVQFQNFQQQLYATNVRRPESNSA</sequence>